<proteinExistence type="predicted"/>
<feature type="region of interest" description="Disordered" evidence="1">
    <location>
        <begin position="339"/>
        <end position="373"/>
    </location>
</feature>
<keyword evidence="3" id="KW-1185">Reference proteome</keyword>
<dbReference type="AlphaFoldDB" id="D7FH02"/>
<feature type="compositionally biased region" description="Low complexity" evidence="1">
    <location>
        <begin position="10"/>
        <end position="31"/>
    </location>
</feature>
<accession>D7FH02</accession>
<evidence type="ECO:0000313" key="2">
    <source>
        <dbReference type="EMBL" id="CBJ28380.1"/>
    </source>
</evidence>
<feature type="compositionally biased region" description="Basic and acidic residues" evidence="1">
    <location>
        <begin position="98"/>
        <end position="111"/>
    </location>
</feature>
<protein>
    <submittedName>
        <fullName evidence="2">Uncharacterized protein</fullName>
    </submittedName>
</protein>
<evidence type="ECO:0000256" key="1">
    <source>
        <dbReference type="SAM" id="MobiDB-lite"/>
    </source>
</evidence>
<evidence type="ECO:0000313" key="3">
    <source>
        <dbReference type="Proteomes" id="UP000002630"/>
    </source>
</evidence>
<dbReference type="InParanoid" id="D7FH02"/>
<name>D7FH02_ECTSI</name>
<feature type="compositionally biased region" description="Basic and acidic residues" evidence="1">
    <location>
        <begin position="465"/>
        <end position="495"/>
    </location>
</feature>
<feature type="compositionally biased region" description="Low complexity" evidence="1">
    <location>
        <begin position="39"/>
        <end position="52"/>
    </location>
</feature>
<feature type="region of interest" description="Disordered" evidence="1">
    <location>
        <begin position="1"/>
        <end position="143"/>
    </location>
</feature>
<sequence length="518" mass="52723">MARGGEEVRAGAAGAAASEVAASTDVSATASPEDGVGDAAATAGRLAATAGRLGAGEGEGSAKDSSDDDDSDGRGNGGTAVPGPDGELGSAASPATTTRDRDERSGKREGGPRGSGDDDVGDDRAGGEKLATPIAAGSSTHLQASSSTIELCSMRSTAAAKIQSLVPMFQAYKRYERAWNDAWNANRGARRARRRARNALKNTNHPVAAMGQDGAIVGGVEVDQAVVVDQAVAGDAAVDQAAVGDVGGKAGAASAGIEAVAGDNAAMVRQGAAVGDVAAEPGQEDKLADAPPRMAGTSRPNKASMARRTTKARSPKSPLPAVRAQDRRGEALAFDGVEAGGKAARPGGGASRQGGKTCRERRQVGLRADQCQESRRGLSIENNRKGTQGLPPRVGIGASSKWCKHGADEGPGEGDPAFPARKALAGAVGTHSPSTEAEYRQVIRIGVRAVASAGERGGLPTSADSNRDKLTSRYASSEEKVRLGRDKARDFERQPRCPAHNAVTAGIRQHAKTQSEYA</sequence>
<gene>
    <name evidence="2" type="ORF">Esi_0104_0032</name>
</gene>
<feature type="region of interest" description="Disordered" evidence="1">
    <location>
        <begin position="279"/>
        <end position="323"/>
    </location>
</feature>
<dbReference type="Proteomes" id="UP000002630">
    <property type="component" value="Linkage Group LG27"/>
</dbReference>
<organism evidence="2 3">
    <name type="scientific">Ectocarpus siliculosus</name>
    <name type="common">Brown alga</name>
    <name type="synonym">Conferva siliculosa</name>
    <dbReference type="NCBI Taxonomy" id="2880"/>
    <lineage>
        <taxon>Eukaryota</taxon>
        <taxon>Sar</taxon>
        <taxon>Stramenopiles</taxon>
        <taxon>Ochrophyta</taxon>
        <taxon>PX clade</taxon>
        <taxon>Phaeophyceae</taxon>
        <taxon>Ectocarpales</taxon>
        <taxon>Ectocarpaceae</taxon>
        <taxon>Ectocarpus</taxon>
    </lineage>
</organism>
<dbReference type="EMBL" id="FN647726">
    <property type="protein sequence ID" value="CBJ28380.1"/>
    <property type="molecule type" value="Genomic_DNA"/>
</dbReference>
<feature type="region of interest" description="Disordered" evidence="1">
    <location>
        <begin position="453"/>
        <end position="518"/>
    </location>
</feature>
<dbReference type="EMBL" id="FN649752">
    <property type="protein sequence ID" value="CBJ28380.1"/>
    <property type="molecule type" value="Genomic_DNA"/>
</dbReference>
<reference evidence="2 3" key="1">
    <citation type="journal article" date="2010" name="Nature">
        <title>The Ectocarpus genome and the independent evolution of multicellularity in brown algae.</title>
        <authorList>
            <person name="Cock J.M."/>
            <person name="Sterck L."/>
            <person name="Rouze P."/>
            <person name="Scornet D."/>
            <person name="Allen A.E."/>
            <person name="Amoutzias G."/>
            <person name="Anthouard V."/>
            <person name="Artiguenave F."/>
            <person name="Aury J.M."/>
            <person name="Badger J.H."/>
            <person name="Beszteri B."/>
            <person name="Billiau K."/>
            <person name="Bonnet E."/>
            <person name="Bothwell J.H."/>
            <person name="Bowler C."/>
            <person name="Boyen C."/>
            <person name="Brownlee C."/>
            <person name="Carrano C.J."/>
            <person name="Charrier B."/>
            <person name="Cho G.Y."/>
            <person name="Coelho S.M."/>
            <person name="Collen J."/>
            <person name="Corre E."/>
            <person name="Da Silva C."/>
            <person name="Delage L."/>
            <person name="Delaroque N."/>
            <person name="Dittami S.M."/>
            <person name="Doulbeau S."/>
            <person name="Elias M."/>
            <person name="Farnham G."/>
            <person name="Gachon C.M."/>
            <person name="Gschloessl B."/>
            <person name="Heesch S."/>
            <person name="Jabbari K."/>
            <person name="Jubin C."/>
            <person name="Kawai H."/>
            <person name="Kimura K."/>
            <person name="Kloareg B."/>
            <person name="Kupper F.C."/>
            <person name="Lang D."/>
            <person name="Le Bail A."/>
            <person name="Leblanc C."/>
            <person name="Lerouge P."/>
            <person name="Lohr M."/>
            <person name="Lopez P.J."/>
            <person name="Martens C."/>
            <person name="Maumus F."/>
            <person name="Michel G."/>
            <person name="Miranda-Saavedra D."/>
            <person name="Morales J."/>
            <person name="Moreau H."/>
            <person name="Motomura T."/>
            <person name="Nagasato C."/>
            <person name="Napoli C.A."/>
            <person name="Nelson D.R."/>
            <person name="Nyvall-Collen P."/>
            <person name="Peters A.F."/>
            <person name="Pommier C."/>
            <person name="Potin P."/>
            <person name="Poulain J."/>
            <person name="Quesneville H."/>
            <person name="Read B."/>
            <person name="Rensing S.A."/>
            <person name="Ritter A."/>
            <person name="Rousvoal S."/>
            <person name="Samanta M."/>
            <person name="Samson G."/>
            <person name="Schroeder D.C."/>
            <person name="Segurens B."/>
            <person name="Strittmatter M."/>
            <person name="Tonon T."/>
            <person name="Tregear J.W."/>
            <person name="Valentin K."/>
            <person name="von Dassow P."/>
            <person name="Yamagishi T."/>
            <person name="Van de Peer Y."/>
            <person name="Wincker P."/>
        </authorList>
    </citation>
    <scope>NUCLEOTIDE SEQUENCE [LARGE SCALE GENOMIC DNA]</scope>
    <source>
        <strain evidence="3">Ec32 / CCAP1310/4</strain>
    </source>
</reference>